<dbReference type="Gene3D" id="3.40.50.720">
    <property type="entry name" value="NAD(P)-binding Rossmann-like Domain"/>
    <property type="match status" value="1"/>
</dbReference>
<feature type="domain" description="NAD-dependent epimerase/dehydratase" evidence="2">
    <location>
        <begin position="5"/>
        <end position="214"/>
    </location>
</feature>
<dbReference type="EMBL" id="PEWV01000063">
    <property type="protein sequence ID" value="PIU41260.1"/>
    <property type="molecule type" value="Genomic_DNA"/>
</dbReference>
<evidence type="ECO:0000313" key="4">
    <source>
        <dbReference type="Proteomes" id="UP000230052"/>
    </source>
</evidence>
<evidence type="ECO:0000259" key="2">
    <source>
        <dbReference type="Pfam" id="PF01370"/>
    </source>
</evidence>
<proteinExistence type="inferred from homology"/>
<comment type="similarity">
    <text evidence="1">Belongs to the NAD(P)-dependent epimerase/dehydratase family.</text>
</comment>
<comment type="caution">
    <text evidence="3">The sequence shown here is derived from an EMBL/GenBank/DDBJ whole genome shotgun (WGS) entry which is preliminary data.</text>
</comment>
<dbReference type="CDD" id="cd08946">
    <property type="entry name" value="SDR_e"/>
    <property type="match status" value="1"/>
</dbReference>
<dbReference type="Proteomes" id="UP000230052">
    <property type="component" value="Unassembled WGS sequence"/>
</dbReference>
<dbReference type="InterPro" id="IPR001509">
    <property type="entry name" value="Epimerase_deHydtase"/>
</dbReference>
<name>A0A2J0KXW2_9BACT</name>
<gene>
    <name evidence="3" type="ORF">COS99_06345</name>
</gene>
<dbReference type="SUPFAM" id="SSF51735">
    <property type="entry name" value="NAD(P)-binding Rossmann-fold domains"/>
    <property type="match status" value="1"/>
</dbReference>
<accession>A0A2J0KXW2</accession>
<dbReference type="PANTHER" id="PTHR43000">
    <property type="entry name" value="DTDP-D-GLUCOSE 4,6-DEHYDRATASE-RELATED"/>
    <property type="match status" value="1"/>
</dbReference>
<dbReference type="Pfam" id="PF01370">
    <property type="entry name" value="Epimerase"/>
    <property type="match status" value="1"/>
</dbReference>
<dbReference type="InterPro" id="IPR036291">
    <property type="entry name" value="NAD(P)-bd_dom_sf"/>
</dbReference>
<evidence type="ECO:0000256" key="1">
    <source>
        <dbReference type="ARBA" id="ARBA00007637"/>
    </source>
</evidence>
<sequence length="295" mass="34126">MTKRILITGSTGFIGRNLNERLRDDYSISAPTHDELELLDALAVAGFLKRNKFTVVIHTATWDATRNSKKDISKTLSNNLKMFSNLIQCNEHYGKLIYYGSGAEYGREHWTPRMREDYFNKYIPGDDYGLSKYTMSKYAERIGNAYNMRLFGVFGKYEDWEIRFISNACCKAVWDLPITVKQNVFFDYLYVNDLAEITKWFIENDPKNKFYNVCTGKVFDLVTLAKKVLAASGKNLKILIGQQGLGKEYSGDNTRLISEIGNYKFQDIDASIKELYNWYLANKRSIPIDRLKTDK</sequence>
<reference evidence="3 4" key="1">
    <citation type="submission" date="2017-09" db="EMBL/GenBank/DDBJ databases">
        <title>Depth-based differentiation of microbial function through sediment-hosted aquifers and enrichment of novel symbionts in the deep terrestrial subsurface.</title>
        <authorList>
            <person name="Probst A.J."/>
            <person name="Ladd B."/>
            <person name="Jarett J.K."/>
            <person name="Geller-Mcgrath D.E."/>
            <person name="Sieber C.M."/>
            <person name="Emerson J.B."/>
            <person name="Anantharaman K."/>
            <person name="Thomas B.C."/>
            <person name="Malmstrom R."/>
            <person name="Stieglmeier M."/>
            <person name="Klingl A."/>
            <person name="Woyke T."/>
            <person name="Ryan C.M."/>
            <person name="Banfield J.F."/>
        </authorList>
    </citation>
    <scope>NUCLEOTIDE SEQUENCE [LARGE SCALE GENOMIC DNA]</scope>
    <source>
        <strain evidence="3">CG07_land_8_20_14_0_80_42_15</strain>
    </source>
</reference>
<organism evidence="3 4">
    <name type="scientific">Candidatus Aquitaenariimonas noxiae</name>
    <dbReference type="NCBI Taxonomy" id="1974741"/>
    <lineage>
        <taxon>Bacteria</taxon>
        <taxon>Pseudomonadati</taxon>
        <taxon>Candidatus Omnitrophota</taxon>
        <taxon>Candidatus Aquitaenariimonas</taxon>
    </lineage>
</organism>
<evidence type="ECO:0000313" key="3">
    <source>
        <dbReference type="EMBL" id="PIU41260.1"/>
    </source>
</evidence>
<dbReference type="AlphaFoldDB" id="A0A2J0KXW2"/>
<protein>
    <submittedName>
        <fullName evidence="3">NAD-dependent dehydratase</fullName>
    </submittedName>
</protein>